<dbReference type="STRING" id="930990.A0A067MU67"/>
<evidence type="ECO:0000256" key="3">
    <source>
        <dbReference type="SAM" id="MobiDB-lite"/>
    </source>
</evidence>
<dbReference type="SUPFAM" id="SSF57701">
    <property type="entry name" value="Zn2/Cys6 DNA-binding domain"/>
    <property type="match status" value="1"/>
</dbReference>
<dbReference type="EMBL" id="KL198034">
    <property type="protein sequence ID" value="KDQ15126.1"/>
    <property type="molecule type" value="Genomic_DNA"/>
</dbReference>
<dbReference type="SMART" id="SM00066">
    <property type="entry name" value="GAL4"/>
    <property type="match status" value="1"/>
</dbReference>
<dbReference type="PANTHER" id="PTHR31001:SF81">
    <property type="entry name" value="ZN(II)2CYS6 TRANSCRIPTION FACTOR"/>
    <property type="match status" value="1"/>
</dbReference>
<dbReference type="InterPro" id="IPR036864">
    <property type="entry name" value="Zn2-C6_fun-type_DNA-bd_sf"/>
</dbReference>
<feature type="region of interest" description="Disordered" evidence="3">
    <location>
        <begin position="1"/>
        <end position="21"/>
    </location>
</feature>
<protein>
    <recommendedName>
        <fullName evidence="4">Zn(2)-C6 fungal-type domain-containing protein</fullName>
    </recommendedName>
</protein>
<dbReference type="GO" id="GO:0008270">
    <property type="term" value="F:zinc ion binding"/>
    <property type="evidence" value="ECO:0007669"/>
    <property type="project" value="InterPro"/>
</dbReference>
<accession>A0A067MU67</accession>
<feature type="domain" description="Zn(2)-C6 fungal-type" evidence="4">
    <location>
        <begin position="23"/>
        <end position="54"/>
    </location>
</feature>
<dbReference type="Pfam" id="PF00172">
    <property type="entry name" value="Zn_clus"/>
    <property type="match status" value="1"/>
</dbReference>
<evidence type="ECO:0000259" key="4">
    <source>
        <dbReference type="PROSITE" id="PS50048"/>
    </source>
</evidence>
<evidence type="ECO:0000313" key="6">
    <source>
        <dbReference type="Proteomes" id="UP000027195"/>
    </source>
</evidence>
<dbReference type="Proteomes" id="UP000027195">
    <property type="component" value="Unassembled WGS sequence"/>
</dbReference>
<feature type="non-terminal residue" evidence="5">
    <location>
        <position position="88"/>
    </location>
</feature>
<dbReference type="OrthoDB" id="2269373at2759"/>
<dbReference type="GO" id="GO:0000981">
    <property type="term" value="F:DNA-binding transcription factor activity, RNA polymerase II-specific"/>
    <property type="evidence" value="ECO:0007669"/>
    <property type="project" value="InterPro"/>
</dbReference>
<keyword evidence="6" id="KW-1185">Reference proteome</keyword>
<dbReference type="AlphaFoldDB" id="A0A067MU67"/>
<evidence type="ECO:0000256" key="1">
    <source>
        <dbReference type="ARBA" id="ARBA00004123"/>
    </source>
</evidence>
<organism evidence="5 6">
    <name type="scientific">Botryobasidium botryosum (strain FD-172 SS1)</name>
    <dbReference type="NCBI Taxonomy" id="930990"/>
    <lineage>
        <taxon>Eukaryota</taxon>
        <taxon>Fungi</taxon>
        <taxon>Dikarya</taxon>
        <taxon>Basidiomycota</taxon>
        <taxon>Agaricomycotina</taxon>
        <taxon>Agaricomycetes</taxon>
        <taxon>Cantharellales</taxon>
        <taxon>Botryobasidiaceae</taxon>
        <taxon>Botryobasidium</taxon>
    </lineage>
</organism>
<dbReference type="GO" id="GO:0005634">
    <property type="term" value="C:nucleus"/>
    <property type="evidence" value="ECO:0007669"/>
    <property type="project" value="UniProtKB-SubCell"/>
</dbReference>
<dbReference type="Gene3D" id="4.10.240.10">
    <property type="entry name" value="Zn(2)-C6 fungal-type DNA-binding domain"/>
    <property type="match status" value="1"/>
</dbReference>
<gene>
    <name evidence="5" type="ORF">BOTBODRAFT_109337</name>
</gene>
<evidence type="ECO:0000313" key="5">
    <source>
        <dbReference type="EMBL" id="KDQ15126.1"/>
    </source>
</evidence>
<dbReference type="InParanoid" id="A0A067MU67"/>
<evidence type="ECO:0000256" key="2">
    <source>
        <dbReference type="ARBA" id="ARBA00023242"/>
    </source>
</evidence>
<proteinExistence type="predicted"/>
<keyword evidence="2" id="KW-0539">Nucleus</keyword>
<dbReference type="PROSITE" id="PS50048">
    <property type="entry name" value="ZN2_CY6_FUNGAL_2"/>
    <property type="match status" value="1"/>
</dbReference>
<sequence>MASLAPPQPLDHRKRRRNRTTQSCMSCHLNKRKCDRQRPCQRCTNLGSTALCVYEVDDKHYRLVPGQDEVSHLRSRVAELEAVIREIK</sequence>
<dbReference type="HOGENOM" id="CLU_2489352_0_0_1"/>
<dbReference type="PROSITE" id="PS00463">
    <property type="entry name" value="ZN2_CY6_FUNGAL_1"/>
    <property type="match status" value="1"/>
</dbReference>
<reference evidence="6" key="1">
    <citation type="journal article" date="2014" name="Proc. Natl. Acad. Sci. U.S.A.">
        <title>Extensive sampling of basidiomycete genomes demonstrates inadequacy of the white-rot/brown-rot paradigm for wood decay fungi.</title>
        <authorList>
            <person name="Riley R."/>
            <person name="Salamov A.A."/>
            <person name="Brown D.W."/>
            <person name="Nagy L.G."/>
            <person name="Floudas D."/>
            <person name="Held B.W."/>
            <person name="Levasseur A."/>
            <person name="Lombard V."/>
            <person name="Morin E."/>
            <person name="Otillar R."/>
            <person name="Lindquist E.A."/>
            <person name="Sun H."/>
            <person name="LaButti K.M."/>
            <person name="Schmutz J."/>
            <person name="Jabbour D."/>
            <person name="Luo H."/>
            <person name="Baker S.E."/>
            <person name="Pisabarro A.G."/>
            <person name="Walton J.D."/>
            <person name="Blanchette R.A."/>
            <person name="Henrissat B."/>
            <person name="Martin F."/>
            <person name="Cullen D."/>
            <person name="Hibbett D.S."/>
            <person name="Grigoriev I.V."/>
        </authorList>
    </citation>
    <scope>NUCLEOTIDE SEQUENCE [LARGE SCALE GENOMIC DNA]</scope>
    <source>
        <strain evidence="6">FD-172 SS1</strain>
    </source>
</reference>
<comment type="subcellular location">
    <subcellularLocation>
        <location evidence="1">Nucleus</location>
    </subcellularLocation>
</comment>
<dbReference type="PANTHER" id="PTHR31001">
    <property type="entry name" value="UNCHARACTERIZED TRANSCRIPTIONAL REGULATORY PROTEIN"/>
    <property type="match status" value="1"/>
</dbReference>
<dbReference type="InterPro" id="IPR050613">
    <property type="entry name" value="Sec_Metabolite_Reg"/>
</dbReference>
<name>A0A067MU67_BOTB1</name>
<dbReference type="InterPro" id="IPR001138">
    <property type="entry name" value="Zn2Cys6_DnaBD"/>
</dbReference>